<evidence type="ECO:0000313" key="2">
    <source>
        <dbReference type="EMBL" id="KAK8746507.1"/>
    </source>
</evidence>
<feature type="region of interest" description="Disordered" evidence="1">
    <location>
        <begin position="68"/>
        <end position="87"/>
    </location>
</feature>
<organism evidence="2 3">
    <name type="scientific">Cherax quadricarinatus</name>
    <name type="common">Australian red claw crayfish</name>
    <dbReference type="NCBI Taxonomy" id="27406"/>
    <lineage>
        <taxon>Eukaryota</taxon>
        <taxon>Metazoa</taxon>
        <taxon>Ecdysozoa</taxon>
        <taxon>Arthropoda</taxon>
        <taxon>Crustacea</taxon>
        <taxon>Multicrustacea</taxon>
        <taxon>Malacostraca</taxon>
        <taxon>Eumalacostraca</taxon>
        <taxon>Eucarida</taxon>
        <taxon>Decapoda</taxon>
        <taxon>Pleocyemata</taxon>
        <taxon>Astacidea</taxon>
        <taxon>Parastacoidea</taxon>
        <taxon>Parastacidae</taxon>
        <taxon>Cherax</taxon>
    </lineage>
</organism>
<protein>
    <submittedName>
        <fullName evidence="2">Uncharacterized protein</fullName>
    </submittedName>
</protein>
<dbReference type="AlphaFoldDB" id="A0AAW0XQ60"/>
<keyword evidence="3" id="KW-1185">Reference proteome</keyword>
<dbReference type="Proteomes" id="UP001445076">
    <property type="component" value="Unassembled WGS sequence"/>
</dbReference>
<evidence type="ECO:0000313" key="3">
    <source>
        <dbReference type="Proteomes" id="UP001445076"/>
    </source>
</evidence>
<proteinExistence type="predicted"/>
<name>A0AAW0XQ60_CHEQU</name>
<gene>
    <name evidence="2" type="ORF">OTU49_017055</name>
</gene>
<accession>A0AAW0XQ60</accession>
<sequence length="111" mass="11835">MLRVGSSKDKNKHCIREMILFIEQNLHLDKKLNEDCECGDIIECGGPSLVLAASLGLGASSPCSYMDAGDSEAPPNHHTSPSSVGWLAPPKGKVLKCRQKACLGVTKTDAI</sequence>
<dbReference type="EMBL" id="JARKIK010000017">
    <property type="protein sequence ID" value="KAK8746507.1"/>
    <property type="molecule type" value="Genomic_DNA"/>
</dbReference>
<comment type="caution">
    <text evidence="2">The sequence shown here is derived from an EMBL/GenBank/DDBJ whole genome shotgun (WGS) entry which is preliminary data.</text>
</comment>
<reference evidence="2 3" key="1">
    <citation type="journal article" date="2024" name="BMC Genomics">
        <title>Genome assembly of redclaw crayfish (Cherax quadricarinatus) provides insights into its immune adaptation and hypoxia tolerance.</title>
        <authorList>
            <person name="Liu Z."/>
            <person name="Zheng J."/>
            <person name="Li H."/>
            <person name="Fang K."/>
            <person name="Wang S."/>
            <person name="He J."/>
            <person name="Zhou D."/>
            <person name="Weng S."/>
            <person name="Chi M."/>
            <person name="Gu Z."/>
            <person name="He J."/>
            <person name="Li F."/>
            <person name="Wang M."/>
        </authorList>
    </citation>
    <scope>NUCLEOTIDE SEQUENCE [LARGE SCALE GENOMIC DNA]</scope>
    <source>
        <strain evidence="2">ZL_2023a</strain>
    </source>
</reference>
<evidence type="ECO:0000256" key="1">
    <source>
        <dbReference type="SAM" id="MobiDB-lite"/>
    </source>
</evidence>